<dbReference type="Pfam" id="PF02338">
    <property type="entry name" value="OTU"/>
    <property type="match status" value="1"/>
</dbReference>
<dbReference type="GO" id="GO:0005829">
    <property type="term" value="C:cytosol"/>
    <property type="evidence" value="ECO:0007669"/>
    <property type="project" value="TreeGrafter"/>
</dbReference>
<evidence type="ECO:0000256" key="2">
    <source>
        <dbReference type="ARBA" id="ARBA00022670"/>
    </source>
</evidence>
<gene>
    <name evidence="11" type="ORF">OTU49_017043</name>
</gene>
<dbReference type="InterPro" id="IPR029071">
    <property type="entry name" value="Ubiquitin-like_domsf"/>
</dbReference>
<dbReference type="Pfam" id="PF24560">
    <property type="entry name" value="zf-C2H2_OTU1_C"/>
    <property type="match status" value="1"/>
</dbReference>
<dbReference type="Gene3D" id="3.90.70.80">
    <property type="match status" value="1"/>
</dbReference>
<dbReference type="AlphaFoldDB" id="A0AAW0XQ42"/>
<dbReference type="Proteomes" id="UP001445076">
    <property type="component" value="Unassembled WGS sequence"/>
</dbReference>
<reference evidence="11 12" key="1">
    <citation type="journal article" date="2024" name="BMC Genomics">
        <title>Genome assembly of redclaw crayfish (Cherax quadricarinatus) provides insights into its immune adaptation and hypoxia tolerance.</title>
        <authorList>
            <person name="Liu Z."/>
            <person name="Zheng J."/>
            <person name="Li H."/>
            <person name="Fang K."/>
            <person name="Wang S."/>
            <person name="He J."/>
            <person name="Zhou D."/>
            <person name="Weng S."/>
            <person name="Chi M."/>
            <person name="Gu Z."/>
            <person name="He J."/>
            <person name="Li F."/>
            <person name="Wang M."/>
        </authorList>
    </citation>
    <scope>NUCLEOTIDE SEQUENCE [LARGE SCALE GENOMIC DNA]</scope>
    <source>
        <strain evidence="11">ZL_2023a</strain>
    </source>
</reference>
<evidence type="ECO:0000256" key="8">
    <source>
        <dbReference type="ARBA" id="ARBA00022833"/>
    </source>
</evidence>
<sequence length="325" mass="36293">MLRLRVKTSSGGQYPITERVSGESTLLDLLSAIQDVTAIVPHRQKILTGFPPKPITGNPDTTLNSIGIRNGEVLIVEEVDSSSGMTCIPQEVKLQTTPSTDKRISSPGIKNSQLPSIMRQKGILLKRVVPSDNSCLFASVYYLINGGEIIGTKQIQEMRQLVASVIRSQPEAYDEAVLERSNSKYCEWIVKDTSWGGAIELSVFSQYYEIEIVALDAKTGVLNRFGEDKRYDYRVIVMYDGIHYDPIYMETFEGENIYIFPSSDDSVLYQAKEMATEAKQSGQFTDTNVFRLECKQCGTIIAGEDQALAHAKKTGHSKFEEVHRN</sequence>
<dbReference type="GO" id="GO:0016579">
    <property type="term" value="P:protein deubiquitination"/>
    <property type="evidence" value="ECO:0007669"/>
    <property type="project" value="TreeGrafter"/>
</dbReference>
<dbReference type="InterPro" id="IPR038765">
    <property type="entry name" value="Papain-like_cys_pep_sf"/>
</dbReference>
<comment type="function">
    <text evidence="9">Hydrolase that can remove conjugated ubiquitin from proteins and may therefore play an important regulatory role at the level of protein turnover by preventing degradation.</text>
</comment>
<dbReference type="GO" id="GO:0004843">
    <property type="term" value="F:cysteine-type deubiquitinase activity"/>
    <property type="evidence" value="ECO:0007669"/>
    <property type="project" value="UniProtKB-UniRule"/>
</dbReference>
<dbReference type="CDD" id="cd17059">
    <property type="entry name" value="Ubl_OTU1"/>
    <property type="match status" value="1"/>
</dbReference>
<evidence type="ECO:0000256" key="9">
    <source>
        <dbReference type="RuleBase" id="RU367104"/>
    </source>
</evidence>
<dbReference type="GO" id="GO:0005634">
    <property type="term" value="C:nucleus"/>
    <property type="evidence" value="ECO:0007669"/>
    <property type="project" value="TreeGrafter"/>
</dbReference>
<dbReference type="Gene3D" id="3.10.20.90">
    <property type="entry name" value="Phosphatidylinositol 3-kinase Catalytic Subunit, Chain A, domain 1"/>
    <property type="match status" value="1"/>
</dbReference>
<dbReference type="PROSITE" id="PS50802">
    <property type="entry name" value="OTU"/>
    <property type="match status" value="1"/>
</dbReference>
<keyword evidence="6 9" id="KW-0378">Hydrolase</keyword>
<protein>
    <recommendedName>
        <fullName evidence="9">Ubiquitin thioesterase OTU</fullName>
        <ecNumber evidence="9">3.4.19.12</ecNumber>
    </recommendedName>
</protein>
<evidence type="ECO:0000313" key="12">
    <source>
        <dbReference type="Proteomes" id="UP001445076"/>
    </source>
</evidence>
<dbReference type="Pfam" id="PF21403">
    <property type="entry name" value="OTU1_UBXL"/>
    <property type="match status" value="1"/>
</dbReference>
<keyword evidence="9" id="KW-0963">Cytoplasm</keyword>
<dbReference type="PANTHER" id="PTHR13312:SF0">
    <property type="entry name" value="UBIQUITIN THIOESTERASE OTU1"/>
    <property type="match status" value="1"/>
</dbReference>
<keyword evidence="4" id="KW-0863">Zinc-finger</keyword>
<comment type="subcellular location">
    <subcellularLocation>
        <location evidence="9">Cytoplasm</location>
    </subcellularLocation>
</comment>
<evidence type="ECO:0000256" key="6">
    <source>
        <dbReference type="ARBA" id="ARBA00022801"/>
    </source>
</evidence>
<dbReference type="GO" id="GO:0008270">
    <property type="term" value="F:zinc ion binding"/>
    <property type="evidence" value="ECO:0007669"/>
    <property type="project" value="UniProtKB-KW"/>
</dbReference>
<dbReference type="CDD" id="cd22745">
    <property type="entry name" value="OTU_OTU1"/>
    <property type="match status" value="1"/>
</dbReference>
<dbReference type="InterPro" id="IPR048857">
    <property type="entry name" value="OTU1_Ubl"/>
</dbReference>
<evidence type="ECO:0000256" key="7">
    <source>
        <dbReference type="ARBA" id="ARBA00022807"/>
    </source>
</evidence>
<evidence type="ECO:0000259" key="10">
    <source>
        <dbReference type="PROSITE" id="PS50802"/>
    </source>
</evidence>
<evidence type="ECO:0000256" key="4">
    <source>
        <dbReference type="ARBA" id="ARBA00022771"/>
    </source>
</evidence>
<keyword evidence="5 9" id="KW-0833">Ubl conjugation pathway</keyword>
<keyword evidence="7 9" id="KW-0788">Thiol protease</keyword>
<evidence type="ECO:0000256" key="3">
    <source>
        <dbReference type="ARBA" id="ARBA00022723"/>
    </source>
</evidence>
<dbReference type="GO" id="GO:0030968">
    <property type="term" value="P:endoplasmic reticulum unfolded protein response"/>
    <property type="evidence" value="ECO:0007669"/>
    <property type="project" value="TreeGrafter"/>
</dbReference>
<dbReference type="SUPFAM" id="SSF54236">
    <property type="entry name" value="Ubiquitin-like"/>
    <property type="match status" value="1"/>
</dbReference>
<evidence type="ECO:0000256" key="5">
    <source>
        <dbReference type="ARBA" id="ARBA00022786"/>
    </source>
</evidence>
<keyword evidence="3" id="KW-0479">Metal-binding</keyword>
<dbReference type="InterPro" id="IPR013087">
    <property type="entry name" value="Znf_C2H2_type"/>
</dbReference>
<evidence type="ECO:0000313" key="11">
    <source>
        <dbReference type="EMBL" id="KAK8746492.1"/>
    </source>
</evidence>
<keyword evidence="2" id="KW-0645">Protease</keyword>
<proteinExistence type="predicted"/>
<feature type="domain" description="OTU" evidence="10">
    <location>
        <begin position="124"/>
        <end position="250"/>
    </location>
</feature>
<name>A0AAW0XQ42_CHEQU</name>
<keyword evidence="8" id="KW-0862">Zinc</keyword>
<dbReference type="SUPFAM" id="SSF54001">
    <property type="entry name" value="Cysteine proteinases"/>
    <property type="match status" value="1"/>
</dbReference>
<accession>A0AAW0XQ42</accession>
<comment type="caution">
    <text evidence="11">The sequence shown here is derived from an EMBL/GenBank/DDBJ whole genome shotgun (WGS) entry which is preliminary data.</text>
</comment>
<dbReference type="EMBL" id="JARKIK010000017">
    <property type="protein sequence ID" value="KAK8746492.1"/>
    <property type="molecule type" value="Genomic_DNA"/>
</dbReference>
<dbReference type="InterPro" id="IPR057766">
    <property type="entry name" value="Znf-C2H2_OTU1-like_C"/>
</dbReference>
<organism evidence="11 12">
    <name type="scientific">Cherax quadricarinatus</name>
    <name type="common">Australian red claw crayfish</name>
    <dbReference type="NCBI Taxonomy" id="27406"/>
    <lineage>
        <taxon>Eukaryota</taxon>
        <taxon>Metazoa</taxon>
        <taxon>Ecdysozoa</taxon>
        <taxon>Arthropoda</taxon>
        <taxon>Crustacea</taxon>
        <taxon>Multicrustacea</taxon>
        <taxon>Malacostraca</taxon>
        <taxon>Eumalacostraca</taxon>
        <taxon>Eucarida</taxon>
        <taxon>Decapoda</taxon>
        <taxon>Pleocyemata</taxon>
        <taxon>Astacidea</taxon>
        <taxon>Parastacoidea</taxon>
        <taxon>Parastacidae</taxon>
        <taxon>Cherax</taxon>
    </lineage>
</organism>
<dbReference type="EC" id="3.4.19.12" evidence="9"/>
<keyword evidence="12" id="KW-1185">Reference proteome</keyword>
<dbReference type="PROSITE" id="PS00028">
    <property type="entry name" value="ZINC_FINGER_C2H2_1"/>
    <property type="match status" value="1"/>
</dbReference>
<dbReference type="PANTHER" id="PTHR13312">
    <property type="entry name" value="HIV-INDUCED PROTEIN-7-LIKE PROTEASE"/>
    <property type="match status" value="1"/>
</dbReference>
<comment type="catalytic activity">
    <reaction evidence="1 9">
        <text>Thiol-dependent hydrolysis of ester, thioester, amide, peptide and isopeptide bonds formed by the C-terminal Gly of ubiquitin (a 76-residue protein attached to proteins as an intracellular targeting signal).</text>
        <dbReference type="EC" id="3.4.19.12"/>
    </reaction>
</comment>
<evidence type="ECO:0000256" key="1">
    <source>
        <dbReference type="ARBA" id="ARBA00000707"/>
    </source>
</evidence>
<dbReference type="InterPro" id="IPR003323">
    <property type="entry name" value="OTU_dom"/>
</dbReference>
<dbReference type="GO" id="GO:0036503">
    <property type="term" value="P:ERAD pathway"/>
    <property type="evidence" value="ECO:0007669"/>
    <property type="project" value="TreeGrafter"/>
</dbReference>